<dbReference type="PANTHER" id="PTHR33542:SF3">
    <property type="entry name" value="SIROHYDROCHLORIN FERROCHELATASE, CHLOROPLASTIC"/>
    <property type="match status" value="1"/>
</dbReference>
<dbReference type="Proteomes" id="UP001230188">
    <property type="component" value="Unassembled WGS sequence"/>
</dbReference>
<protein>
    <recommendedName>
        <fullName evidence="6">Sirohydrochlorin cobaltochelatase</fullName>
    </recommendedName>
</protein>
<evidence type="ECO:0000313" key="5">
    <source>
        <dbReference type="Proteomes" id="UP001230188"/>
    </source>
</evidence>
<evidence type="ECO:0008006" key="6">
    <source>
        <dbReference type="Google" id="ProtNLM"/>
    </source>
</evidence>
<comment type="caution">
    <text evidence="4">The sequence shown here is derived from an EMBL/GenBank/DDBJ whole genome shotgun (WGS) entry which is preliminary data.</text>
</comment>
<sequence>MRWWFWWVATTLALEAPSTFDPRVSPHAYGGKKIGVIIVDHGSTRPDANERLEKLCESYSAMRAPPGWAVFPAHMEIARPNIQDAFDACVAAGCEVVVCHPFFLAAGRHAVTDVPALLADANDRHPAVRSFVTPPLGHSPLILDVLHDTILAAVERDQPSSSSSSFEDSFFGAIQAAIAEEDMEREK</sequence>
<dbReference type="Gene3D" id="3.40.50.1400">
    <property type="match status" value="1"/>
</dbReference>
<dbReference type="AlphaFoldDB" id="A0AAD7UAZ2"/>
<dbReference type="GO" id="GO:0016829">
    <property type="term" value="F:lyase activity"/>
    <property type="evidence" value="ECO:0007669"/>
    <property type="project" value="UniProtKB-KW"/>
</dbReference>
<keyword evidence="5" id="KW-1185">Reference proteome</keyword>
<proteinExistence type="predicted"/>
<keyword evidence="3" id="KW-0732">Signal</keyword>
<dbReference type="CDD" id="cd03416">
    <property type="entry name" value="CbiX_SirB_N"/>
    <property type="match status" value="1"/>
</dbReference>
<evidence type="ECO:0000256" key="1">
    <source>
        <dbReference type="ARBA" id="ARBA00022723"/>
    </source>
</evidence>
<dbReference type="PANTHER" id="PTHR33542">
    <property type="entry name" value="SIROHYDROCHLORIN FERROCHELATASE, CHLOROPLASTIC"/>
    <property type="match status" value="1"/>
</dbReference>
<feature type="chain" id="PRO_5041917085" description="Sirohydrochlorin cobaltochelatase" evidence="3">
    <location>
        <begin position="20"/>
        <end position="187"/>
    </location>
</feature>
<evidence type="ECO:0000313" key="4">
    <source>
        <dbReference type="EMBL" id="KAJ8601430.1"/>
    </source>
</evidence>
<dbReference type="EMBL" id="JAQMWT010000432">
    <property type="protein sequence ID" value="KAJ8601430.1"/>
    <property type="molecule type" value="Genomic_DNA"/>
</dbReference>
<dbReference type="InterPro" id="IPR050963">
    <property type="entry name" value="Sirohydro_Cobaltochel/CbiX"/>
</dbReference>
<dbReference type="InterPro" id="IPR002762">
    <property type="entry name" value="CbiX-like"/>
</dbReference>
<dbReference type="SUPFAM" id="SSF53800">
    <property type="entry name" value="Chelatase"/>
    <property type="match status" value="1"/>
</dbReference>
<name>A0AAD7UAZ2_9STRA</name>
<organism evidence="4 5">
    <name type="scientific">Chrysophaeum taylorii</name>
    <dbReference type="NCBI Taxonomy" id="2483200"/>
    <lineage>
        <taxon>Eukaryota</taxon>
        <taxon>Sar</taxon>
        <taxon>Stramenopiles</taxon>
        <taxon>Ochrophyta</taxon>
        <taxon>Pelagophyceae</taxon>
        <taxon>Pelagomonadales</taxon>
        <taxon>Pelagomonadaceae</taxon>
        <taxon>Chrysophaeum</taxon>
    </lineage>
</organism>
<reference evidence="4" key="1">
    <citation type="submission" date="2023-01" db="EMBL/GenBank/DDBJ databases">
        <title>Metagenome sequencing of chrysophaentin producing Chrysophaeum taylorii.</title>
        <authorList>
            <person name="Davison J."/>
            <person name="Bewley C."/>
        </authorList>
    </citation>
    <scope>NUCLEOTIDE SEQUENCE</scope>
    <source>
        <strain evidence="4">NIES-1699</strain>
    </source>
</reference>
<evidence type="ECO:0000256" key="3">
    <source>
        <dbReference type="SAM" id="SignalP"/>
    </source>
</evidence>
<evidence type="ECO:0000256" key="2">
    <source>
        <dbReference type="ARBA" id="ARBA00023239"/>
    </source>
</evidence>
<gene>
    <name evidence="4" type="ORF">CTAYLR_005915</name>
</gene>
<keyword evidence="1" id="KW-0479">Metal-binding</keyword>
<accession>A0AAD7UAZ2</accession>
<feature type="signal peptide" evidence="3">
    <location>
        <begin position="1"/>
        <end position="19"/>
    </location>
</feature>
<dbReference type="Pfam" id="PF01903">
    <property type="entry name" value="CbiX"/>
    <property type="match status" value="1"/>
</dbReference>
<keyword evidence="2" id="KW-0456">Lyase</keyword>
<dbReference type="GO" id="GO:0046872">
    <property type="term" value="F:metal ion binding"/>
    <property type="evidence" value="ECO:0007669"/>
    <property type="project" value="UniProtKB-KW"/>
</dbReference>